<dbReference type="PANTHER" id="PTHR46825">
    <property type="entry name" value="D-ALANYL-D-ALANINE-CARBOXYPEPTIDASE/ENDOPEPTIDASE AMPH"/>
    <property type="match status" value="1"/>
</dbReference>
<evidence type="ECO:0000259" key="2">
    <source>
        <dbReference type="Pfam" id="PF00144"/>
    </source>
</evidence>
<dbReference type="Proteomes" id="UP001182556">
    <property type="component" value="Unassembled WGS sequence"/>
</dbReference>
<gene>
    <name evidence="4" type="ORF">DB88DRAFT_483243</name>
</gene>
<accession>A0AAD9FS61</accession>
<sequence length="513" mass="55292">MLLAALALLSLASAQPPIDPANLQKAVDALPDLGRRAVDSGGVPGIAFAFIFDGKVQYAEGFGVRKIGENDPVTTDTVFQLASVSKPLSSTVIAALITKNLTTWDSPVNKPSITARYSDPWITSELLISDGFAHRSGLLGPAGGDLEVVGFNRSTILSRLQYAPESGPFRITYSYSNYGLTAAAVAAAKSTNARWEDAAQDYLYGPLGLTSTSSRDSDFLAQSNRANLHYPVSGSNKTWIPAVHRNADPQSPAGGASSNVPDLAKWVQLLMDTGRTGDGEQLISEAAVNASRLPQIVRGVDPITNHTGFYALGWDVDYRDGYTWVGHAGAFEQGVRTLIRYNVEAKIGFVGLTNCFPTGWPEGIADTVFDIALYGQARQDYVEAWNEIYSTFDSLYDSNPWAGPPPNNASSNVPVDAYVGVYSNNYVGTVRIIRQNNSRRWNNEGSGLILAFDDSPTTYPLIPWDRDTFLIRGSQPSENSGAIFSLSQDGTQSVGLTLTLFTDMQADFLARSG</sequence>
<dbReference type="Gene3D" id="2.40.128.600">
    <property type="match status" value="1"/>
</dbReference>
<comment type="similarity">
    <text evidence="1">Belongs to the peptidase S12 family.</text>
</comment>
<dbReference type="InterPro" id="IPR050491">
    <property type="entry name" value="AmpC-like"/>
</dbReference>
<dbReference type="EMBL" id="JAODAN010000003">
    <property type="protein sequence ID" value="KAK1925246.1"/>
    <property type="molecule type" value="Genomic_DNA"/>
</dbReference>
<organism evidence="4 5">
    <name type="scientific">Papiliotrema laurentii</name>
    <name type="common">Cryptococcus laurentii</name>
    <dbReference type="NCBI Taxonomy" id="5418"/>
    <lineage>
        <taxon>Eukaryota</taxon>
        <taxon>Fungi</taxon>
        <taxon>Dikarya</taxon>
        <taxon>Basidiomycota</taxon>
        <taxon>Agaricomycotina</taxon>
        <taxon>Tremellomycetes</taxon>
        <taxon>Tremellales</taxon>
        <taxon>Rhynchogastremaceae</taxon>
        <taxon>Papiliotrema</taxon>
    </lineage>
</organism>
<dbReference type="PANTHER" id="PTHR46825:SF15">
    <property type="entry name" value="BETA-LACTAMASE-RELATED DOMAIN-CONTAINING PROTEIN"/>
    <property type="match status" value="1"/>
</dbReference>
<keyword evidence="5" id="KW-1185">Reference proteome</keyword>
<dbReference type="SUPFAM" id="SSF56601">
    <property type="entry name" value="beta-lactamase/transpeptidase-like"/>
    <property type="match status" value="1"/>
</dbReference>
<dbReference type="Pfam" id="PF11954">
    <property type="entry name" value="DUF3471"/>
    <property type="match status" value="1"/>
</dbReference>
<dbReference type="InterPro" id="IPR021860">
    <property type="entry name" value="Peptidase_S12_Pab87-rel_C"/>
</dbReference>
<dbReference type="AlphaFoldDB" id="A0AAD9FS61"/>
<comment type="caution">
    <text evidence="4">The sequence shown here is derived from an EMBL/GenBank/DDBJ whole genome shotgun (WGS) entry which is preliminary data.</text>
</comment>
<evidence type="ECO:0000259" key="3">
    <source>
        <dbReference type="Pfam" id="PF11954"/>
    </source>
</evidence>
<evidence type="ECO:0000256" key="1">
    <source>
        <dbReference type="ARBA" id="ARBA00038215"/>
    </source>
</evidence>
<dbReference type="Gene3D" id="3.40.710.10">
    <property type="entry name" value="DD-peptidase/beta-lactamase superfamily"/>
    <property type="match status" value="1"/>
</dbReference>
<reference evidence="4" key="1">
    <citation type="submission" date="2023-02" db="EMBL/GenBank/DDBJ databases">
        <title>Identification and recombinant expression of a fungal hydrolase from Papiliotrema laurentii that hydrolyzes apple cutin and clears colloidal polyester polyurethane.</title>
        <authorList>
            <consortium name="DOE Joint Genome Institute"/>
            <person name="Roman V.A."/>
            <person name="Bojanowski C."/>
            <person name="Crable B.R."/>
            <person name="Wagner D.N."/>
            <person name="Hung C.S."/>
            <person name="Nadeau L.J."/>
            <person name="Schratz L."/>
            <person name="Haridas S."/>
            <person name="Pangilinan J."/>
            <person name="Lipzen A."/>
            <person name="Na H."/>
            <person name="Yan M."/>
            <person name="Ng V."/>
            <person name="Grigoriev I.V."/>
            <person name="Spatafora J.W."/>
            <person name="Barlow D."/>
            <person name="Biffinger J."/>
            <person name="Kelley-Loughnane N."/>
            <person name="Varaljay V.A."/>
            <person name="Crookes-Goodson W.J."/>
        </authorList>
    </citation>
    <scope>NUCLEOTIDE SEQUENCE</scope>
    <source>
        <strain evidence="4">5307AH</strain>
    </source>
</reference>
<dbReference type="Pfam" id="PF00144">
    <property type="entry name" value="Beta-lactamase"/>
    <property type="match status" value="1"/>
</dbReference>
<evidence type="ECO:0000313" key="4">
    <source>
        <dbReference type="EMBL" id="KAK1925246.1"/>
    </source>
</evidence>
<evidence type="ECO:0000313" key="5">
    <source>
        <dbReference type="Proteomes" id="UP001182556"/>
    </source>
</evidence>
<dbReference type="InterPro" id="IPR001466">
    <property type="entry name" value="Beta-lactam-related"/>
</dbReference>
<feature type="domain" description="Peptidase S12 Pab87-related C-terminal" evidence="3">
    <location>
        <begin position="406"/>
        <end position="497"/>
    </location>
</feature>
<dbReference type="InterPro" id="IPR012338">
    <property type="entry name" value="Beta-lactam/transpept-like"/>
</dbReference>
<proteinExistence type="inferred from homology"/>
<name>A0AAD9FS61_PAPLA</name>
<protein>
    <submittedName>
        <fullName evidence="4">Beta-lactamase/transpeptidase-like protein</fullName>
    </submittedName>
</protein>
<feature type="domain" description="Beta-lactamase-related" evidence="2">
    <location>
        <begin position="36"/>
        <end position="361"/>
    </location>
</feature>